<name>A0A834TSX7_9FABA</name>
<protein>
    <submittedName>
        <fullName evidence="1">Uncharacterized protein</fullName>
    </submittedName>
</protein>
<evidence type="ECO:0000313" key="2">
    <source>
        <dbReference type="Proteomes" id="UP000634136"/>
    </source>
</evidence>
<dbReference type="AlphaFoldDB" id="A0A834TSX7"/>
<proteinExistence type="predicted"/>
<dbReference type="Proteomes" id="UP000634136">
    <property type="component" value="Unassembled WGS sequence"/>
</dbReference>
<dbReference type="EMBL" id="JAAIUW010000006">
    <property type="protein sequence ID" value="KAF7827214.1"/>
    <property type="molecule type" value="Genomic_DNA"/>
</dbReference>
<reference evidence="1" key="1">
    <citation type="submission" date="2020-09" db="EMBL/GenBank/DDBJ databases">
        <title>Genome-Enabled Discovery of Anthraquinone Biosynthesis in Senna tora.</title>
        <authorList>
            <person name="Kang S.-H."/>
            <person name="Pandey R.P."/>
            <person name="Lee C.-M."/>
            <person name="Sim J.-S."/>
            <person name="Jeong J.-T."/>
            <person name="Choi B.-S."/>
            <person name="Jung M."/>
            <person name="Ginzburg D."/>
            <person name="Zhao K."/>
            <person name="Won S.Y."/>
            <person name="Oh T.-J."/>
            <person name="Yu Y."/>
            <person name="Kim N.-H."/>
            <person name="Lee O.R."/>
            <person name="Lee T.-H."/>
            <person name="Bashyal P."/>
            <person name="Kim T.-S."/>
            <person name="Lee W.-H."/>
            <person name="Kawkins C."/>
            <person name="Kim C.-K."/>
            <person name="Kim J.S."/>
            <person name="Ahn B.O."/>
            <person name="Rhee S.Y."/>
            <person name="Sohng J.K."/>
        </authorList>
    </citation>
    <scope>NUCLEOTIDE SEQUENCE</scope>
    <source>
        <tissue evidence="1">Leaf</tissue>
    </source>
</reference>
<organism evidence="1 2">
    <name type="scientific">Senna tora</name>
    <dbReference type="NCBI Taxonomy" id="362788"/>
    <lineage>
        <taxon>Eukaryota</taxon>
        <taxon>Viridiplantae</taxon>
        <taxon>Streptophyta</taxon>
        <taxon>Embryophyta</taxon>
        <taxon>Tracheophyta</taxon>
        <taxon>Spermatophyta</taxon>
        <taxon>Magnoliopsida</taxon>
        <taxon>eudicotyledons</taxon>
        <taxon>Gunneridae</taxon>
        <taxon>Pentapetalae</taxon>
        <taxon>rosids</taxon>
        <taxon>fabids</taxon>
        <taxon>Fabales</taxon>
        <taxon>Fabaceae</taxon>
        <taxon>Caesalpinioideae</taxon>
        <taxon>Cassia clade</taxon>
        <taxon>Senna</taxon>
    </lineage>
</organism>
<evidence type="ECO:0000313" key="1">
    <source>
        <dbReference type="EMBL" id="KAF7827214.1"/>
    </source>
</evidence>
<comment type="caution">
    <text evidence="1">The sequence shown here is derived from an EMBL/GenBank/DDBJ whole genome shotgun (WGS) entry which is preliminary data.</text>
</comment>
<keyword evidence="2" id="KW-1185">Reference proteome</keyword>
<accession>A0A834TSX7</accession>
<gene>
    <name evidence="1" type="ORF">G2W53_018378</name>
</gene>
<sequence length="69" mass="7241">MEGVVIGGMGDEEGPVMVVVGEKKKKFGTSEEFQVMEDSRIGGGAEIGEGEVFGDDGNGRKMMTIMGGR</sequence>